<dbReference type="PATRIC" id="fig|1401659.3.peg.95"/>
<dbReference type="SMART" id="SM00530">
    <property type="entry name" value="HTH_XRE"/>
    <property type="match status" value="1"/>
</dbReference>
<dbReference type="CDD" id="cd00093">
    <property type="entry name" value="HTH_XRE"/>
    <property type="match status" value="1"/>
</dbReference>
<dbReference type="InterPro" id="IPR001387">
    <property type="entry name" value="Cro/C1-type_HTH"/>
</dbReference>
<evidence type="ECO:0000256" key="3">
    <source>
        <dbReference type="ARBA" id="ARBA00023163"/>
    </source>
</evidence>
<reference evidence="5 6" key="1">
    <citation type="journal article" date="2014" name="Genome Announc.">
        <title>Complete Genome Sequence of Cronobacter sakazakii Strain CMCC 45402.</title>
        <authorList>
            <person name="Zhao Z."/>
            <person name="Wang L."/>
            <person name="Wang B."/>
            <person name="Liang H."/>
            <person name="Ye Q."/>
            <person name="Zeng M."/>
        </authorList>
    </citation>
    <scope>NUCLEOTIDE SEQUENCE [LARGE SCALE GENOMIC DNA]</scope>
    <source>
        <strain evidence="6">45402</strain>
    </source>
</reference>
<sequence length="98" mass="10904">MVMDNALFEQLTESLRQMNDISEGRREPSRAFVIDALKIKEIRQASGLSQTKFASLISVSVDTLRNWEQGRRSPTGPARALLRAIANDPQHVISALAL</sequence>
<dbReference type="SUPFAM" id="SSF47413">
    <property type="entry name" value="lambda repressor-like DNA-binding domains"/>
    <property type="match status" value="1"/>
</dbReference>
<evidence type="ECO:0000259" key="4">
    <source>
        <dbReference type="PROSITE" id="PS50943"/>
    </source>
</evidence>
<dbReference type="PANTHER" id="PTHR36511:SF4">
    <property type="entry name" value="ANTITOXIN MQSA"/>
    <property type="match status" value="1"/>
</dbReference>
<evidence type="ECO:0000313" key="6">
    <source>
        <dbReference type="Proteomes" id="UP000018545"/>
    </source>
</evidence>
<dbReference type="KEGG" id="csi:P262_00149"/>
<dbReference type="Proteomes" id="UP000018545">
    <property type="component" value="Chromosome"/>
</dbReference>
<dbReference type="NCBIfam" id="NF041265">
    <property type="entry name" value="NadS"/>
    <property type="match status" value="1"/>
</dbReference>
<dbReference type="InterPro" id="IPR047761">
    <property type="entry name" value="NadS-like"/>
</dbReference>
<dbReference type="HOGENOM" id="CLU_144725_3_2_6"/>
<dbReference type="AlphaFoldDB" id="V5TUU4"/>
<evidence type="ECO:0000256" key="2">
    <source>
        <dbReference type="ARBA" id="ARBA00023125"/>
    </source>
</evidence>
<gene>
    <name evidence="5" type="ORF">P262_00149</name>
</gene>
<dbReference type="EMBL" id="CP006731">
    <property type="protein sequence ID" value="AHB68465.1"/>
    <property type="molecule type" value="Genomic_DNA"/>
</dbReference>
<organism evidence="5 6">
    <name type="scientific">Cronobacter malonaticus</name>
    <dbReference type="NCBI Taxonomy" id="413503"/>
    <lineage>
        <taxon>Bacteria</taxon>
        <taxon>Pseudomonadati</taxon>
        <taxon>Pseudomonadota</taxon>
        <taxon>Gammaproteobacteria</taxon>
        <taxon>Enterobacterales</taxon>
        <taxon>Enterobacteriaceae</taxon>
        <taxon>Cronobacter</taxon>
    </lineage>
</organism>
<accession>V5TUU4</accession>
<protein>
    <recommendedName>
        <fullName evidence="4">HTH cro/C1-type domain-containing protein</fullName>
    </recommendedName>
</protein>
<proteinExistence type="predicted"/>
<dbReference type="InterPro" id="IPR052359">
    <property type="entry name" value="HTH-type_reg/antitoxin"/>
</dbReference>
<dbReference type="GO" id="GO:0003677">
    <property type="term" value="F:DNA binding"/>
    <property type="evidence" value="ECO:0007669"/>
    <property type="project" value="UniProtKB-KW"/>
</dbReference>
<keyword evidence="3" id="KW-0804">Transcription</keyword>
<name>V5TUU4_9ENTR</name>
<dbReference type="Pfam" id="PF01381">
    <property type="entry name" value="HTH_3"/>
    <property type="match status" value="1"/>
</dbReference>
<evidence type="ECO:0000256" key="1">
    <source>
        <dbReference type="ARBA" id="ARBA00023015"/>
    </source>
</evidence>
<dbReference type="PROSITE" id="PS50943">
    <property type="entry name" value="HTH_CROC1"/>
    <property type="match status" value="1"/>
</dbReference>
<feature type="domain" description="HTH cro/C1-type" evidence="4">
    <location>
        <begin position="39"/>
        <end position="75"/>
    </location>
</feature>
<dbReference type="PANTHER" id="PTHR36511">
    <property type="entry name" value="MERR FAMILY BACTERIAL REGULATORY PROTEIN"/>
    <property type="match status" value="1"/>
</dbReference>
<dbReference type="Gene3D" id="1.10.260.40">
    <property type="entry name" value="lambda repressor-like DNA-binding domains"/>
    <property type="match status" value="1"/>
</dbReference>
<dbReference type="InterPro" id="IPR010982">
    <property type="entry name" value="Lambda_DNA-bd_dom_sf"/>
</dbReference>
<keyword evidence="2" id="KW-0238">DNA-binding</keyword>
<evidence type="ECO:0000313" key="5">
    <source>
        <dbReference type="EMBL" id="AHB68465.1"/>
    </source>
</evidence>
<keyword evidence="1" id="KW-0805">Transcription regulation</keyword>